<accession>A0ABV0T8E6</accession>
<dbReference type="EMBL" id="JAHRIQ010024031">
    <property type="protein sequence ID" value="MEQ2228686.1"/>
    <property type="molecule type" value="Genomic_DNA"/>
</dbReference>
<keyword evidence="3" id="KW-1185">Reference proteome</keyword>
<name>A0ABV0T8E6_9TELE</name>
<feature type="region of interest" description="Disordered" evidence="1">
    <location>
        <begin position="22"/>
        <end position="44"/>
    </location>
</feature>
<feature type="non-terminal residue" evidence="2">
    <location>
        <position position="1"/>
    </location>
</feature>
<gene>
    <name evidence="2" type="ORF">ILYODFUR_011402</name>
</gene>
<protein>
    <submittedName>
        <fullName evidence="2">Uncharacterized protein</fullName>
    </submittedName>
</protein>
<comment type="caution">
    <text evidence="2">The sequence shown here is derived from an EMBL/GenBank/DDBJ whole genome shotgun (WGS) entry which is preliminary data.</text>
</comment>
<sequence>RRKNSSSRRRWCSVGWGFTQRQRGVKQTEPNRGTDLLTPSKHGDPNHRILHWIYSVTANQRNHKPPTRPGPTAAQLSLSEQERRNLMMMMMVYCHHQKASCQATMELMSFVS</sequence>
<proteinExistence type="predicted"/>
<dbReference type="Proteomes" id="UP001482620">
    <property type="component" value="Unassembled WGS sequence"/>
</dbReference>
<evidence type="ECO:0000313" key="2">
    <source>
        <dbReference type="EMBL" id="MEQ2228686.1"/>
    </source>
</evidence>
<evidence type="ECO:0000313" key="3">
    <source>
        <dbReference type="Proteomes" id="UP001482620"/>
    </source>
</evidence>
<organism evidence="2 3">
    <name type="scientific">Ilyodon furcidens</name>
    <name type="common">goldbreast splitfin</name>
    <dbReference type="NCBI Taxonomy" id="33524"/>
    <lineage>
        <taxon>Eukaryota</taxon>
        <taxon>Metazoa</taxon>
        <taxon>Chordata</taxon>
        <taxon>Craniata</taxon>
        <taxon>Vertebrata</taxon>
        <taxon>Euteleostomi</taxon>
        <taxon>Actinopterygii</taxon>
        <taxon>Neopterygii</taxon>
        <taxon>Teleostei</taxon>
        <taxon>Neoteleostei</taxon>
        <taxon>Acanthomorphata</taxon>
        <taxon>Ovalentaria</taxon>
        <taxon>Atherinomorphae</taxon>
        <taxon>Cyprinodontiformes</taxon>
        <taxon>Goodeidae</taxon>
        <taxon>Ilyodon</taxon>
    </lineage>
</organism>
<reference evidence="2 3" key="1">
    <citation type="submission" date="2021-06" db="EMBL/GenBank/DDBJ databases">
        <authorList>
            <person name="Palmer J.M."/>
        </authorList>
    </citation>
    <scope>NUCLEOTIDE SEQUENCE [LARGE SCALE GENOMIC DNA]</scope>
    <source>
        <strain evidence="3">if_2019</strain>
        <tissue evidence="2">Muscle</tissue>
    </source>
</reference>
<evidence type="ECO:0000256" key="1">
    <source>
        <dbReference type="SAM" id="MobiDB-lite"/>
    </source>
</evidence>